<dbReference type="InterPro" id="IPR008979">
    <property type="entry name" value="Galactose-bd-like_sf"/>
</dbReference>
<protein>
    <submittedName>
        <fullName evidence="8">Glycoside hydrolase</fullName>
    </submittedName>
</protein>
<dbReference type="GO" id="GO:0004553">
    <property type="term" value="F:hydrolase activity, hydrolyzing O-glycosyl compounds"/>
    <property type="evidence" value="ECO:0007669"/>
    <property type="project" value="InterPro"/>
</dbReference>
<dbReference type="PATRIC" id="fig|571913.6.peg.4808"/>
<dbReference type="PANTHER" id="PTHR42732:SF2">
    <property type="entry name" value="BETA-MANNOSIDASE"/>
    <property type="match status" value="1"/>
</dbReference>
<evidence type="ECO:0000313" key="8">
    <source>
        <dbReference type="EMBL" id="AKU19253.1"/>
    </source>
</evidence>
<dbReference type="Pfam" id="PF13385">
    <property type="entry name" value="Laminin_G_3"/>
    <property type="match status" value="1"/>
</dbReference>
<dbReference type="InterPro" id="IPR036156">
    <property type="entry name" value="Beta-gal/glucu_dom_sf"/>
</dbReference>
<dbReference type="InterPro" id="IPR017853">
    <property type="entry name" value="GH"/>
</dbReference>
<dbReference type="InterPro" id="IPR013320">
    <property type="entry name" value="ConA-like_dom_sf"/>
</dbReference>
<keyword evidence="3 8" id="KW-0378">Hydrolase</keyword>
<evidence type="ECO:0000259" key="7">
    <source>
        <dbReference type="SMART" id="SM00560"/>
    </source>
</evidence>
<dbReference type="Proteomes" id="UP000066480">
    <property type="component" value="Chromosome"/>
</dbReference>
<keyword evidence="2" id="KW-0732">Signal</keyword>
<keyword evidence="9" id="KW-1185">Reference proteome</keyword>
<evidence type="ECO:0000256" key="3">
    <source>
        <dbReference type="ARBA" id="ARBA00022801"/>
    </source>
</evidence>
<dbReference type="STRING" id="571913.VV02_23740"/>
<comment type="similarity">
    <text evidence="1">Belongs to the glycosyl hydrolase 2 family.</text>
</comment>
<reference evidence="8 9" key="1">
    <citation type="submission" date="2015-03" db="EMBL/GenBank/DDBJ databases">
        <title>Luteipulveratus halotolerans sp. nov., a novel actinobacterium (Dermacoccaceae) from Sarawak, Malaysia.</title>
        <authorList>
            <person name="Juboi H."/>
            <person name="Basik A."/>
            <person name="Shamsul S.S."/>
            <person name="Arnold P."/>
            <person name="Schmitt E.K."/>
            <person name="Sanglier J.-J."/>
            <person name="Yeo T."/>
        </authorList>
    </citation>
    <scope>NUCLEOTIDE SEQUENCE [LARGE SCALE GENOMIC DNA]</scope>
    <source>
        <strain evidence="8 9">MN07-A0370</strain>
    </source>
</reference>
<dbReference type="PANTHER" id="PTHR42732">
    <property type="entry name" value="BETA-GALACTOSIDASE"/>
    <property type="match status" value="1"/>
</dbReference>
<evidence type="ECO:0000256" key="4">
    <source>
        <dbReference type="ARBA" id="ARBA00023157"/>
    </source>
</evidence>
<dbReference type="Gene3D" id="2.60.40.10">
    <property type="entry name" value="Immunoglobulins"/>
    <property type="match status" value="1"/>
</dbReference>
<dbReference type="InterPro" id="IPR006558">
    <property type="entry name" value="LamG-like"/>
</dbReference>
<evidence type="ECO:0000256" key="5">
    <source>
        <dbReference type="ARBA" id="ARBA00023295"/>
    </source>
</evidence>
<organism evidence="8 9">
    <name type="scientific">Luteipulveratus mongoliensis</name>
    <dbReference type="NCBI Taxonomy" id="571913"/>
    <lineage>
        <taxon>Bacteria</taxon>
        <taxon>Bacillati</taxon>
        <taxon>Actinomycetota</taxon>
        <taxon>Actinomycetes</taxon>
        <taxon>Micrococcales</taxon>
        <taxon>Dermacoccaceae</taxon>
        <taxon>Luteipulveratus</taxon>
    </lineage>
</organism>
<dbReference type="Gene3D" id="2.60.120.260">
    <property type="entry name" value="Galactose-binding domain-like"/>
    <property type="match status" value="1"/>
</dbReference>
<dbReference type="Pfam" id="PF00703">
    <property type="entry name" value="Glyco_hydro_2"/>
    <property type="match status" value="1"/>
</dbReference>
<dbReference type="Gene3D" id="2.60.120.200">
    <property type="match status" value="1"/>
</dbReference>
<dbReference type="InterPro" id="IPR006104">
    <property type="entry name" value="Glyco_hydro_2_N"/>
</dbReference>
<dbReference type="SMART" id="SM00560">
    <property type="entry name" value="LamGL"/>
    <property type="match status" value="1"/>
</dbReference>
<keyword evidence="4" id="KW-1015">Disulfide bond</keyword>
<gene>
    <name evidence="8" type="ORF">VV02_23740</name>
</gene>
<evidence type="ECO:0000256" key="2">
    <source>
        <dbReference type="ARBA" id="ARBA00022729"/>
    </source>
</evidence>
<dbReference type="SUPFAM" id="SSF49899">
    <property type="entry name" value="Concanavalin A-like lectins/glucanases"/>
    <property type="match status" value="1"/>
</dbReference>
<dbReference type="InterPro" id="IPR013783">
    <property type="entry name" value="Ig-like_fold"/>
</dbReference>
<name>A0A0K1JRP7_9MICO</name>
<dbReference type="AlphaFoldDB" id="A0A0K1JRP7"/>
<sequence length="816" mass="87807">MAGASAPGQLAGSASAPTDGWHQAPTTLPTPWTDQVSPTNALPEYPRPQLTRSAWQSLNGLWQFAGASAGEAPPVGTNLAEQILVPYPTESSLSGIKRHEDYMWYRRTVQVPRSWHVDKGQRLVLNFGAVDYKTTVWVNGHQVGQHTGGYGAFSVDATDALTKSGPQEIIVGVEDRADATWQPVGKQRQVPDRGIFYTGASGIWQSVWMEPVSAQHVTGLDMTPDIDTNTLALTARTAGAGGQAVQVVVRDGKKVVSHTLGVANKKVTVKIPNAKLWSPDKPFLYDVQVTVLSGKKKVDQIGSYVGMREIGTAKGKDGKLRITLNHKITFLLSTLDQGYWPDGIYTAPTDEALKFDIAQTKALGFNTIRKHIKVEPDRWYYHADKLGMMVWQDMPAMKTGGEPPPDARTQFESELREMVDQHHSWTSVIGWIPFNEGWGEWNKSDTGRIANEVKSWDPSRLVNAHSGVNCCASHGDSGQGDVLDWHAYTGPAQNSPDAKRVAIDGEHGGYGLEVDDHMWFGEGHAYQMAKDPAELTSLYVGNQKDVLTSAQRCGISGSVYTQTTDVEHEVNGFYTYDRQIKKLDFGQVKAVNDSIIRGADGSGEPPPDTGPGTPGLAGVHAYTFDENAGSTAADGVGNANATLTGVDWAPGVHASAVHFAGAGEGDTGASLVKTEGSYSVSAWAKLDEAGGGFQTVVSQDGGDHSAFFLQYSGQDQRWAMSFVGLRALSPEKPEVGRWYHLTGVRDAKAGTLALYVDGKKVASESACTAPASTGHTVIGRGQFGGNKVDYLHGAADDVRVFDRALSDAEVAQLATR</sequence>
<proteinExistence type="inferred from homology"/>
<dbReference type="GO" id="GO:0005975">
    <property type="term" value="P:carbohydrate metabolic process"/>
    <property type="evidence" value="ECO:0007669"/>
    <property type="project" value="InterPro"/>
</dbReference>
<dbReference type="KEGG" id="lmoi:VV02_23740"/>
<feature type="compositionally biased region" description="Polar residues" evidence="6">
    <location>
        <begin position="24"/>
        <end position="40"/>
    </location>
</feature>
<dbReference type="OrthoDB" id="9762066at2"/>
<dbReference type="SUPFAM" id="SSF49303">
    <property type="entry name" value="beta-Galactosidase/glucuronidase domain"/>
    <property type="match status" value="1"/>
</dbReference>
<keyword evidence="5" id="KW-0326">Glycosidase</keyword>
<evidence type="ECO:0000313" key="9">
    <source>
        <dbReference type="Proteomes" id="UP000066480"/>
    </source>
</evidence>
<evidence type="ECO:0000256" key="1">
    <source>
        <dbReference type="ARBA" id="ARBA00007401"/>
    </source>
</evidence>
<accession>A0A0K1JRP7</accession>
<dbReference type="EMBL" id="CP011112">
    <property type="protein sequence ID" value="AKU19253.1"/>
    <property type="molecule type" value="Genomic_DNA"/>
</dbReference>
<feature type="domain" description="LamG-like jellyroll fold" evidence="7">
    <location>
        <begin position="676"/>
        <end position="808"/>
    </location>
</feature>
<dbReference type="InterPro" id="IPR006102">
    <property type="entry name" value="Ig-like_GH2"/>
</dbReference>
<dbReference type="InterPro" id="IPR051913">
    <property type="entry name" value="GH2_Domain-Containing"/>
</dbReference>
<dbReference type="SUPFAM" id="SSF49785">
    <property type="entry name" value="Galactose-binding domain-like"/>
    <property type="match status" value="1"/>
</dbReference>
<dbReference type="SUPFAM" id="SSF51445">
    <property type="entry name" value="(Trans)glycosidases"/>
    <property type="match status" value="1"/>
</dbReference>
<dbReference type="Gene3D" id="3.20.20.80">
    <property type="entry name" value="Glycosidases"/>
    <property type="match status" value="1"/>
</dbReference>
<evidence type="ECO:0000256" key="6">
    <source>
        <dbReference type="SAM" id="MobiDB-lite"/>
    </source>
</evidence>
<dbReference type="Pfam" id="PF02837">
    <property type="entry name" value="Glyco_hydro_2_N"/>
    <property type="match status" value="1"/>
</dbReference>
<feature type="region of interest" description="Disordered" evidence="6">
    <location>
        <begin position="1"/>
        <end position="45"/>
    </location>
</feature>